<keyword evidence="5" id="KW-0963">Cytoplasm</keyword>
<dbReference type="Gene3D" id="3.30.200.20">
    <property type="entry name" value="Phosphorylase Kinase, domain 1"/>
    <property type="match status" value="1"/>
</dbReference>
<keyword evidence="10" id="KW-0418">Kinase</keyword>
<evidence type="ECO:0000256" key="13">
    <source>
        <dbReference type="ARBA" id="ARBA00047899"/>
    </source>
</evidence>
<evidence type="ECO:0000256" key="15">
    <source>
        <dbReference type="SAM" id="MobiDB-lite"/>
    </source>
</evidence>
<dbReference type="InterPro" id="IPR037711">
    <property type="entry name" value="MAST"/>
</dbReference>
<dbReference type="InterPro" id="IPR000961">
    <property type="entry name" value="AGC-kinase_C"/>
</dbReference>
<dbReference type="PANTHER" id="PTHR24356">
    <property type="entry name" value="SERINE/THREONINE-PROTEIN KINASE"/>
    <property type="match status" value="1"/>
</dbReference>
<dbReference type="Gene3D" id="1.10.510.10">
    <property type="entry name" value="Transferase(Phosphotransferase) domain 1"/>
    <property type="match status" value="1"/>
</dbReference>
<feature type="compositionally biased region" description="Basic and acidic residues" evidence="15">
    <location>
        <begin position="1628"/>
        <end position="1681"/>
    </location>
</feature>
<evidence type="ECO:0000256" key="5">
    <source>
        <dbReference type="ARBA" id="ARBA00022490"/>
    </source>
</evidence>
<gene>
    <name evidence="19" type="ORF">HHI36_023512</name>
</gene>
<feature type="region of interest" description="Disordered" evidence="15">
    <location>
        <begin position="1068"/>
        <end position="1208"/>
    </location>
</feature>
<feature type="compositionally biased region" description="Polar residues" evidence="15">
    <location>
        <begin position="1131"/>
        <end position="1164"/>
    </location>
</feature>
<organism evidence="19 20">
    <name type="scientific">Cryptolaemus montrouzieri</name>
    <dbReference type="NCBI Taxonomy" id="559131"/>
    <lineage>
        <taxon>Eukaryota</taxon>
        <taxon>Metazoa</taxon>
        <taxon>Ecdysozoa</taxon>
        <taxon>Arthropoda</taxon>
        <taxon>Hexapoda</taxon>
        <taxon>Insecta</taxon>
        <taxon>Pterygota</taxon>
        <taxon>Neoptera</taxon>
        <taxon>Endopterygota</taxon>
        <taxon>Coleoptera</taxon>
        <taxon>Polyphaga</taxon>
        <taxon>Cucujiformia</taxon>
        <taxon>Coccinelloidea</taxon>
        <taxon>Coccinellidae</taxon>
        <taxon>Scymninae</taxon>
        <taxon>Scymnini</taxon>
        <taxon>Cryptolaemus</taxon>
    </lineage>
</organism>
<dbReference type="SMART" id="SM00228">
    <property type="entry name" value="PDZ"/>
    <property type="match status" value="1"/>
</dbReference>
<comment type="catalytic activity">
    <reaction evidence="14">
        <text>L-seryl-[protein] + ATP = O-phospho-L-seryl-[protein] + ADP + H(+)</text>
        <dbReference type="Rhea" id="RHEA:17989"/>
        <dbReference type="Rhea" id="RHEA-COMP:9863"/>
        <dbReference type="Rhea" id="RHEA-COMP:11604"/>
        <dbReference type="ChEBI" id="CHEBI:15378"/>
        <dbReference type="ChEBI" id="CHEBI:29999"/>
        <dbReference type="ChEBI" id="CHEBI:30616"/>
        <dbReference type="ChEBI" id="CHEBI:83421"/>
        <dbReference type="ChEBI" id="CHEBI:456216"/>
        <dbReference type="EC" id="2.7.11.1"/>
    </reaction>
</comment>
<dbReference type="InterPro" id="IPR050236">
    <property type="entry name" value="Ser_Thr_kinase_AGC"/>
</dbReference>
<dbReference type="InterPro" id="IPR015022">
    <property type="entry name" value="MAST_pre-PK_dom"/>
</dbReference>
<keyword evidence="6" id="KW-0723">Serine/threonine-protein kinase</keyword>
<evidence type="ECO:0000256" key="8">
    <source>
        <dbReference type="ARBA" id="ARBA00022679"/>
    </source>
</evidence>
<dbReference type="InterPro" id="IPR041489">
    <property type="entry name" value="PDZ_6"/>
</dbReference>
<feature type="compositionally biased region" description="Basic and acidic residues" evidence="15">
    <location>
        <begin position="1326"/>
        <end position="1337"/>
    </location>
</feature>
<feature type="compositionally biased region" description="Low complexity" evidence="15">
    <location>
        <begin position="1165"/>
        <end position="1194"/>
    </location>
</feature>
<keyword evidence="7" id="KW-0597">Phosphoprotein</keyword>
<dbReference type="InterPro" id="IPR008271">
    <property type="entry name" value="Ser/Thr_kinase_AS"/>
</dbReference>
<dbReference type="Proteomes" id="UP001516400">
    <property type="component" value="Unassembled WGS sequence"/>
</dbReference>
<dbReference type="GO" id="GO:0005524">
    <property type="term" value="F:ATP binding"/>
    <property type="evidence" value="ECO:0007669"/>
    <property type="project" value="UniProtKB-KW"/>
</dbReference>
<dbReference type="Gene3D" id="2.30.42.10">
    <property type="match status" value="1"/>
</dbReference>
<feature type="compositionally biased region" description="Low complexity" evidence="15">
    <location>
        <begin position="1684"/>
        <end position="1695"/>
    </location>
</feature>
<dbReference type="EMBL" id="JABFTP020000186">
    <property type="protein sequence ID" value="KAL3290148.1"/>
    <property type="molecule type" value="Genomic_DNA"/>
</dbReference>
<feature type="compositionally biased region" description="Polar residues" evidence="15">
    <location>
        <begin position="1391"/>
        <end position="1402"/>
    </location>
</feature>
<dbReference type="FunFam" id="3.30.200.20:FF:000012">
    <property type="entry name" value="microtubule-associated serine/threonine-protein kinase 2 isoform X1"/>
    <property type="match status" value="1"/>
</dbReference>
<feature type="compositionally biased region" description="Basic residues" evidence="15">
    <location>
        <begin position="1086"/>
        <end position="1115"/>
    </location>
</feature>
<evidence type="ECO:0000256" key="12">
    <source>
        <dbReference type="ARBA" id="ARBA00022842"/>
    </source>
</evidence>
<evidence type="ECO:0000256" key="1">
    <source>
        <dbReference type="ARBA" id="ARBA00001946"/>
    </source>
</evidence>
<dbReference type="SMART" id="SM00220">
    <property type="entry name" value="S_TKc"/>
    <property type="match status" value="1"/>
</dbReference>
<evidence type="ECO:0000256" key="4">
    <source>
        <dbReference type="ARBA" id="ARBA00012513"/>
    </source>
</evidence>
<dbReference type="InterPro" id="IPR000719">
    <property type="entry name" value="Prot_kinase_dom"/>
</dbReference>
<dbReference type="Pfam" id="PF17820">
    <property type="entry name" value="PDZ_6"/>
    <property type="match status" value="1"/>
</dbReference>
<evidence type="ECO:0000313" key="20">
    <source>
        <dbReference type="Proteomes" id="UP001516400"/>
    </source>
</evidence>
<feature type="compositionally biased region" description="Basic and acidic residues" evidence="15">
    <location>
        <begin position="1530"/>
        <end position="1568"/>
    </location>
</feature>
<sequence>MESENNHNGAKSRIRSNSARVLVFDDPVSPCERPKCPGPVCGCGAPLKHMHPDYPPTAQPSNLVRMRNSALGKSAPSLSLNMKEAHVSRRNSRPVAVHRLSFITNTSPVLPRSHSPICGSPIDSPRTHSSFINFSFAPIKRIVAGCRGDGRRWSVASLPSSGYGTTPGSSNISSKCSSQEKLHQLPHLPTTDDMKMLTHHFSSNDSNASLSGVNSEDTIVTHRSPLHRPRSRSLSSPSRSPIIDNEICMMNTLYKERFPKATQQMEERLMNFIEENKSVDFGNFCDFVPIVRFVHHQVLEMARDCLHKSQSKLITSRYFYEMSENLERLLTETKEKSEDAANLVTGFIKKLLLIISRPARLLECLEFDPEEFYHFLEAAEGQVKGFQGIKTDIPQYIIQKLGLNRDPIAELQQELRDCSWSTNLASSCNSVCMSSTPNSKATFNNPTEQDFEVVKLISNGAYGAVYLVKHKQTRQRLALKKINKNNLMLRNQVEQVFAERDILSFADNPFVVSMYCSFETRKHLCLVMEYVEGGDCASLLKNIGPLPSDMAKFYFAETVLAVEYLHSYGIVHRDLKPDNLLITALGHIKLTDFGLSKMGLMSLATNLYEGYVDTESRQFSDKQVFGTPEYIAPEVILRQGYGKPVDWWSMGIILYEFLVGCVPFFGDTPEELFSHTVHDDIEWPDKDDWPVQEDAKDLITALLQHSPRDRLGTGGAHEVKEHVYFSDLDWNSLLRQKAEFIPQLEHDEDTSYFDSRLDRYNHELEDDTDDTDDSPVFSLFSSCSPQYKKANASKLSLNTDADRSTDSPKFSLDTPDTPDIPDYKLHFDVHPTKEHADIHQVEYRKPTLDLSRALSTPDSSQTDSDDVSPQIQRKRKTTHTRDVLPKFSISMEDAYPDHHSLKPEKSLAFTRISSTPNSGKHKSRSVVKSASASGLSLMIPTSDEFESIHSPSGGGSSTASSRDTSPCRELSPLVTSLKPPIIIRRGPKGFGFTVHTIRVYYGDTDVYTMHHLVMAVEEGSPAFEAGLRPADLITHINGETVQGLYHTQVLQLLLGGAEHVSLRATPLEQTSIKTGGRKREPGLSKLAKRSLHRQKKQKRDHDKKRKNSLFRRISSKRASAEIQQMAAGIQSPISVTPSRSFHTLTRPQDNSQLNVASVRNNANRSSLSPPDTLSHLSTSSSSQTPSSGSSSPTPVATGRSNKQHYQRPSTLHGLKHKLHSTGCSKVLHSTNPSCAANIPSRRKSVGHIPLSPLARTPSPSPLPASPTRSPSPLTFPIGHQPGSSNTTQSYSPSAGGAPIALCNQSKKSFVRSKTSEPGSPLLRRALSPDRLHPRSAENKCSISPLCSSGTSQTVVKAQPRANNTAIWKPAQIEREKELDSDSSTDSISASETQNQNRLSLNLSAPGELLPRIAEEKDSPTSSCNDFKKDLSESMKEKDECNDINIDNKLKAKQNVELPKTIEHTGSNKTEKGDLQNSVIIDNEKPNPEIPKETEKLKPNLSEEKAESTSKSTSESQTQNSRNEAGILKPRIVEMIEKPKVKVEPEKHKPKRDEMVVDKFERMSYDDIQKTSTKYSGEIEKPKTKEKEEKVTKPHNASEQPKKTSKEILKAFTHKESGKKQKENKKHNKSVDKDKEPSKSDGSKTTAKTEDKEGKSNLKAISKEDADMNKGSKKIKNEEKNQGESSKSVSSVVSKK</sequence>
<evidence type="ECO:0000256" key="7">
    <source>
        <dbReference type="ARBA" id="ARBA00022553"/>
    </source>
</evidence>
<feature type="compositionally biased region" description="Basic and acidic residues" evidence="15">
    <location>
        <begin position="1481"/>
        <end position="1507"/>
    </location>
</feature>
<dbReference type="PROSITE" id="PS51285">
    <property type="entry name" value="AGC_KINASE_CTER"/>
    <property type="match status" value="1"/>
</dbReference>
<protein>
    <recommendedName>
        <fullName evidence="4">non-specific serine/threonine protein kinase</fullName>
        <ecNumber evidence="4">2.7.11.1</ecNumber>
    </recommendedName>
</protein>
<evidence type="ECO:0000256" key="3">
    <source>
        <dbReference type="ARBA" id="ARBA00009903"/>
    </source>
</evidence>
<comment type="catalytic activity">
    <reaction evidence="13">
        <text>L-threonyl-[protein] + ATP = O-phospho-L-threonyl-[protein] + ADP + H(+)</text>
        <dbReference type="Rhea" id="RHEA:46608"/>
        <dbReference type="Rhea" id="RHEA-COMP:11060"/>
        <dbReference type="Rhea" id="RHEA-COMP:11605"/>
        <dbReference type="ChEBI" id="CHEBI:15378"/>
        <dbReference type="ChEBI" id="CHEBI:30013"/>
        <dbReference type="ChEBI" id="CHEBI:30616"/>
        <dbReference type="ChEBI" id="CHEBI:61977"/>
        <dbReference type="ChEBI" id="CHEBI:456216"/>
        <dbReference type="EC" id="2.7.11.1"/>
    </reaction>
</comment>
<comment type="caution">
    <text evidence="19">The sequence shown here is derived from an EMBL/GenBank/DDBJ whole genome shotgun (WGS) entry which is preliminary data.</text>
</comment>
<feature type="compositionally biased region" description="Low complexity" evidence="15">
    <location>
        <begin position="855"/>
        <end position="870"/>
    </location>
</feature>
<dbReference type="PANTHER" id="PTHR24356:SF414">
    <property type="entry name" value="NON-SPECIFIC SERINE_THREONINE PROTEIN KINASE"/>
    <property type="match status" value="1"/>
</dbReference>
<dbReference type="InterPro" id="IPR001478">
    <property type="entry name" value="PDZ"/>
</dbReference>
<evidence type="ECO:0000259" key="17">
    <source>
        <dbReference type="PROSITE" id="PS50106"/>
    </source>
</evidence>
<feature type="domain" description="PDZ" evidence="17">
    <location>
        <begin position="980"/>
        <end position="1068"/>
    </location>
</feature>
<feature type="compositionally biased region" description="Polar residues" evidence="15">
    <location>
        <begin position="1338"/>
        <end position="1365"/>
    </location>
</feature>
<reference evidence="19 20" key="1">
    <citation type="journal article" date="2021" name="BMC Biol.">
        <title>Horizontally acquired antibacterial genes associated with adaptive radiation of ladybird beetles.</title>
        <authorList>
            <person name="Li H.S."/>
            <person name="Tang X.F."/>
            <person name="Huang Y.H."/>
            <person name="Xu Z.Y."/>
            <person name="Chen M.L."/>
            <person name="Du X.Y."/>
            <person name="Qiu B.Y."/>
            <person name="Chen P.T."/>
            <person name="Zhang W."/>
            <person name="Slipinski A."/>
            <person name="Escalona H.E."/>
            <person name="Waterhouse R.M."/>
            <person name="Zwick A."/>
            <person name="Pang H."/>
        </authorList>
    </citation>
    <scope>NUCLEOTIDE SEQUENCE [LARGE SCALE GENOMIC DNA]</scope>
    <source>
        <strain evidence="19">SYSU2018</strain>
    </source>
</reference>
<keyword evidence="8" id="KW-0808">Transferase</keyword>
<evidence type="ECO:0000256" key="10">
    <source>
        <dbReference type="ARBA" id="ARBA00022777"/>
    </source>
</evidence>
<evidence type="ECO:0000256" key="2">
    <source>
        <dbReference type="ARBA" id="ARBA00004496"/>
    </source>
</evidence>
<dbReference type="GO" id="GO:0005737">
    <property type="term" value="C:cytoplasm"/>
    <property type="evidence" value="ECO:0007669"/>
    <property type="project" value="UniProtKB-SubCell"/>
</dbReference>
<feature type="region of interest" description="Disordered" evidence="15">
    <location>
        <begin position="157"/>
        <end position="181"/>
    </location>
</feature>
<dbReference type="InterPro" id="IPR036034">
    <property type="entry name" value="PDZ_sf"/>
</dbReference>
<dbReference type="EC" id="2.7.11.1" evidence="4"/>
<evidence type="ECO:0000256" key="11">
    <source>
        <dbReference type="ARBA" id="ARBA00022840"/>
    </source>
</evidence>
<feature type="compositionally biased region" description="Polar residues" evidence="15">
    <location>
        <begin position="1302"/>
        <end position="1317"/>
    </location>
</feature>
<keyword evidence="11" id="KW-0067">ATP-binding</keyword>
<dbReference type="InterPro" id="IPR023142">
    <property type="entry name" value="MAST_pre-PK_dom_sf"/>
</dbReference>
<keyword evidence="9" id="KW-0547">Nucleotide-binding</keyword>
<feature type="compositionally biased region" description="Basic and acidic residues" evidence="15">
    <location>
        <begin position="1599"/>
        <end position="1620"/>
    </location>
</feature>
<dbReference type="Gene3D" id="1.20.1480.20">
    <property type="entry name" value="MAST3 pre-PK domain-like"/>
    <property type="match status" value="1"/>
</dbReference>
<evidence type="ECO:0000313" key="19">
    <source>
        <dbReference type="EMBL" id="KAL3290148.1"/>
    </source>
</evidence>
<dbReference type="PROSITE" id="PS50106">
    <property type="entry name" value="PDZ"/>
    <property type="match status" value="1"/>
</dbReference>
<feature type="region of interest" description="Disordered" evidence="15">
    <location>
        <begin position="1245"/>
        <end position="1438"/>
    </location>
</feature>
<dbReference type="PROSITE" id="PS00108">
    <property type="entry name" value="PROTEIN_KINASE_ST"/>
    <property type="match status" value="1"/>
</dbReference>
<feature type="region of interest" description="Disordered" evidence="15">
    <location>
        <begin position="851"/>
        <end position="880"/>
    </location>
</feature>
<keyword evidence="20" id="KW-1185">Reference proteome</keyword>
<comment type="similarity">
    <text evidence="3">Belongs to the protein kinase superfamily. AGC Ser/Thr protein kinase family.</text>
</comment>
<dbReference type="Pfam" id="PF08926">
    <property type="entry name" value="DUF1908"/>
    <property type="match status" value="1"/>
</dbReference>
<dbReference type="SUPFAM" id="SSF50156">
    <property type="entry name" value="PDZ domain-like"/>
    <property type="match status" value="1"/>
</dbReference>
<evidence type="ECO:0000256" key="9">
    <source>
        <dbReference type="ARBA" id="ARBA00022741"/>
    </source>
</evidence>
<comment type="subcellular location">
    <subcellularLocation>
        <location evidence="2">Cytoplasm</location>
    </subcellularLocation>
</comment>
<dbReference type="CDD" id="cd06705">
    <property type="entry name" value="PDZ_MAST"/>
    <property type="match status" value="1"/>
</dbReference>
<comment type="cofactor">
    <cofactor evidence="1">
        <name>Mg(2+)</name>
        <dbReference type="ChEBI" id="CHEBI:18420"/>
    </cofactor>
</comment>
<dbReference type="InterPro" id="IPR011009">
    <property type="entry name" value="Kinase-like_dom_sf"/>
</dbReference>
<dbReference type="FunFam" id="1.20.1480.20:FF:000001">
    <property type="entry name" value="microtubule-associated serine/threonine-protein kinase 4 isoform X1"/>
    <property type="match status" value="1"/>
</dbReference>
<feature type="compositionally biased region" description="Low complexity" evidence="15">
    <location>
        <begin position="1381"/>
        <end position="1390"/>
    </location>
</feature>
<evidence type="ECO:0000256" key="14">
    <source>
        <dbReference type="ARBA" id="ARBA00048679"/>
    </source>
</evidence>
<feature type="domain" description="AGC-kinase C-terminal" evidence="18">
    <location>
        <begin position="726"/>
        <end position="792"/>
    </location>
</feature>
<dbReference type="PROSITE" id="PS50011">
    <property type="entry name" value="PROTEIN_KINASE_DOM"/>
    <property type="match status" value="1"/>
</dbReference>
<feature type="compositionally biased region" description="Basic and acidic residues" evidence="15">
    <location>
        <begin position="1425"/>
        <end position="1438"/>
    </location>
</feature>
<feature type="region of interest" description="Disordered" evidence="15">
    <location>
        <begin position="944"/>
        <end position="970"/>
    </location>
</feature>
<evidence type="ECO:0000259" key="18">
    <source>
        <dbReference type="PROSITE" id="PS51285"/>
    </source>
</evidence>
<name>A0ABD2PH51_9CUCU</name>
<feature type="domain" description="Protein kinase" evidence="16">
    <location>
        <begin position="451"/>
        <end position="725"/>
    </location>
</feature>
<feature type="compositionally biased region" description="Polar residues" evidence="15">
    <location>
        <begin position="1281"/>
        <end position="1292"/>
    </location>
</feature>
<evidence type="ECO:0000259" key="16">
    <source>
        <dbReference type="PROSITE" id="PS50011"/>
    </source>
</evidence>
<proteinExistence type="inferred from homology"/>
<feature type="compositionally biased region" description="Low complexity" evidence="15">
    <location>
        <begin position="157"/>
        <end position="170"/>
    </location>
</feature>
<keyword evidence="12" id="KW-0460">Magnesium</keyword>
<feature type="region of interest" description="Disordered" evidence="15">
    <location>
        <begin position="791"/>
        <end position="817"/>
    </location>
</feature>
<dbReference type="FunFam" id="1.10.510.10:FF:000012">
    <property type="entry name" value="microtubule-associated serine/threonine-protein kinase 2 isoform X1"/>
    <property type="match status" value="1"/>
</dbReference>
<evidence type="ECO:0000256" key="6">
    <source>
        <dbReference type="ARBA" id="ARBA00022527"/>
    </source>
</evidence>
<dbReference type="GO" id="GO:0004674">
    <property type="term" value="F:protein serine/threonine kinase activity"/>
    <property type="evidence" value="ECO:0007669"/>
    <property type="project" value="UniProtKB-KW"/>
</dbReference>
<dbReference type="FunFam" id="2.30.42.10:FF:000008">
    <property type="entry name" value="microtubule-associated serine/threonine-protein kinase 4 isoform X2"/>
    <property type="match status" value="1"/>
</dbReference>
<accession>A0ABD2PH51</accession>
<dbReference type="CDD" id="cd05609">
    <property type="entry name" value="STKc_MAST"/>
    <property type="match status" value="1"/>
</dbReference>
<dbReference type="Pfam" id="PF00069">
    <property type="entry name" value="Pkinase"/>
    <property type="match status" value="1"/>
</dbReference>
<dbReference type="SUPFAM" id="SSF140482">
    <property type="entry name" value="MAST3 pre-PK domain-like"/>
    <property type="match status" value="1"/>
</dbReference>
<feature type="region of interest" description="Disordered" evidence="15">
    <location>
        <begin position="1456"/>
        <end position="1695"/>
    </location>
</feature>
<dbReference type="SUPFAM" id="SSF56112">
    <property type="entry name" value="Protein kinase-like (PK-like)"/>
    <property type="match status" value="1"/>
</dbReference>
<feature type="compositionally biased region" description="Basic and acidic residues" evidence="15">
    <location>
        <begin position="1576"/>
        <end position="1591"/>
    </location>
</feature>